<evidence type="ECO:0000313" key="4">
    <source>
        <dbReference type="Proteomes" id="UP000253987"/>
    </source>
</evidence>
<organism evidence="3 4">
    <name type="scientific">Marinobacter vulgaris</name>
    <dbReference type="NCBI Taxonomy" id="1928331"/>
    <lineage>
        <taxon>Bacteria</taxon>
        <taxon>Pseudomonadati</taxon>
        <taxon>Pseudomonadota</taxon>
        <taxon>Gammaproteobacteria</taxon>
        <taxon>Pseudomonadales</taxon>
        <taxon>Marinobacteraceae</taxon>
        <taxon>Marinobacter</taxon>
    </lineage>
</organism>
<proteinExistence type="inferred from homology"/>
<comment type="caution">
    <text evidence="3">The sequence shown here is derived from an EMBL/GenBank/DDBJ whole genome shotgun (WGS) entry which is preliminary data.</text>
</comment>
<dbReference type="SUPFAM" id="SSF53756">
    <property type="entry name" value="UDP-Glycosyltransferase/glycogen phosphorylase"/>
    <property type="match status" value="1"/>
</dbReference>
<gene>
    <name evidence="3" type="ORF">DIT71_15205</name>
</gene>
<sequence>MIHIFLGTKAQLIKMAPIMKLLRDRGIPYNFIHSGQHQETISDIISDFQIRSPDYYIANGPDVKSKSQVPKWLYLCAARTGKNSGCWAGRKKGDKDIVLVHGDTLSTLAGALAAKRMGFQCAHIESGLRSFNIFHPFPEELIRLATFRLASVLYCPDASAVANVSSLKKVTINTQGNTMLDATRLAVEVSRRSGFSDFGIVSVHRYENIFNAERFSWLVDTIIRISKRHRLFFIMHPPTEQKLRASGLYSKLEAQPNIELKKRLGYFDFSGLLASAQFLVTDGGSNQEESSYLGLPCLVMRKATERSEGVGQNVVISNYESGTITKFFDNLANYRAEPTLSKNSPTEIIVKHLENFYGNIG</sequence>
<dbReference type="PANTHER" id="PTHR43174:SF3">
    <property type="entry name" value="UDP-N-ACETYLGLUCOSAMINE 2-EPIMERASE"/>
    <property type="match status" value="1"/>
</dbReference>
<keyword evidence="4" id="KW-1185">Reference proteome</keyword>
<evidence type="ECO:0000313" key="3">
    <source>
        <dbReference type="EMBL" id="PXX89850.1"/>
    </source>
</evidence>
<reference evidence="3 4" key="2">
    <citation type="submission" date="2018-06" db="EMBL/GenBank/DDBJ databases">
        <title>Marinobactersediminissp. nov, a moderately halophilic bacterium isolated from marine solar saltern.</title>
        <authorList>
            <person name="Zhang Y."/>
        </authorList>
    </citation>
    <scope>NUCLEOTIDE SEQUENCE [LARGE SCALE GENOMIC DNA]</scope>
    <source>
        <strain evidence="3 4">F01</strain>
    </source>
</reference>
<name>A0A2V3ZID0_9GAMM</name>
<dbReference type="EMBL" id="QFWX01000006">
    <property type="protein sequence ID" value="PXX89850.1"/>
    <property type="molecule type" value="Genomic_DNA"/>
</dbReference>
<comment type="similarity">
    <text evidence="1">Belongs to the UDP-N-acetylglucosamine 2-epimerase family.</text>
</comment>
<dbReference type="PANTHER" id="PTHR43174">
    <property type="entry name" value="UDP-N-ACETYLGLUCOSAMINE 2-EPIMERASE"/>
    <property type="match status" value="1"/>
</dbReference>
<evidence type="ECO:0000259" key="2">
    <source>
        <dbReference type="Pfam" id="PF02350"/>
    </source>
</evidence>
<dbReference type="GO" id="GO:0016853">
    <property type="term" value="F:isomerase activity"/>
    <property type="evidence" value="ECO:0007669"/>
    <property type="project" value="UniProtKB-KW"/>
</dbReference>
<dbReference type="Gene3D" id="3.40.50.2000">
    <property type="entry name" value="Glycogen Phosphorylase B"/>
    <property type="match status" value="2"/>
</dbReference>
<protein>
    <recommendedName>
        <fullName evidence="2">UDP-N-acetylglucosamine 2-epimerase domain-containing protein</fullName>
    </recommendedName>
</protein>
<keyword evidence="1" id="KW-0413">Isomerase</keyword>
<accession>A0A2V3ZID0</accession>
<reference evidence="4" key="1">
    <citation type="submission" date="2018-05" db="EMBL/GenBank/DDBJ databases">
        <authorList>
            <person name="Lu D."/>
        </authorList>
    </citation>
    <scope>NUCLEOTIDE SEQUENCE [LARGE SCALE GENOMIC DNA]</scope>
    <source>
        <strain evidence="4">F01</strain>
    </source>
</reference>
<dbReference type="Pfam" id="PF02350">
    <property type="entry name" value="Epimerase_2"/>
    <property type="match status" value="1"/>
</dbReference>
<dbReference type="InterPro" id="IPR003331">
    <property type="entry name" value="UDP_GlcNAc_Epimerase_2_dom"/>
</dbReference>
<dbReference type="InterPro" id="IPR029767">
    <property type="entry name" value="WecB-like"/>
</dbReference>
<feature type="domain" description="UDP-N-acetylglucosamine 2-epimerase" evidence="2">
    <location>
        <begin position="22"/>
        <end position="334"/>
    </location>
</feature>
<dbReference type="AlphaFoldDB" id="A0A2V3ZID0"/>
<dbReference type="Proteomes" id="UP000253987">
    <property type="component" value="Unassembled WGS sequence"/>
</dbReference>
<dbReference type="OrthoDB" id="9803238at2"/>
<evidence type="ECO:0000256" key="1">
    <source>
        <dbReference type="RuleBase" id="RU003513"/>
    </source>
</evidence>